<dbReference type="Pfam" id="PF13673">
    <property type="entry name" value="Acetyltransf_10"/>
    <property type="match status" value="1"/>
</dbReference>
<dbReference type="Proteomes" id="UP000440498">
    <property type="component" value="Unassembled WGS sequence"/>
</dbReference>
<accession>A0A6A7NC44</accession>
<sequence>MSFEIRSLEIRVAASTDADAACTVLRRSITECCDLDHKNDPAILDAWLGNKTPQMVANWFSSPTNFSLVALNEGLVVGVALLTGAGKLALCYLLPEARGQGVGKALLARMEEQACSWGVKALQLHSTATGQEFFARRGYVDAGKVRSPYGVETVFFWKQLDASAEAPDGSKRKRFCNCNPV</sequence>
<keyword evidence="5" id="KW-1185">Reference proteome</keyword>
<gene>
    <name evidence="4" type="ORF">GEV02_31960</name>
</gene>
<dbReference type="AlphaFoldDB" id="A0A6A7NC44"/>
<dbReference type="InterPro" id="IPR000182">
    <property type="entry name" value="GNAT_dom"/>
</dbReference>
<keyword evidence="2" id="KW-0012">Acyltransferase</keyword>
<comment type="caution">
    <text evidence="4">The sequence shown here is derived from an EMBL/GenBank/DDBJ whole genome shotgun (WGS) entry which is preliminary data.</text>
</comment>
<dbReference type="SUPFAM" id="SSF55729">
    <property type="entry name" value="Acyl-CoA N-acyltransferases (Nat)"/>
    <property type="match status" value="1"/>
</dbReference>
<evidence type="ECO:0000256" key="1">
    <source>
        <dbReference type="ARBA" id="ARBA00022679"/>
    </source>
</evidence>
<feature type="domain" description="N-acetyltransferase" evidence="3">
    <location>
        <begin position="8"/>
        <end position="161"/>
    </location>
</feature>
<dbReference type="GO" id="GO:0016747">
    <property type="term" value="F:acyltransferase activity, transferring groups other than amino-acyl groups"/>
    <property type="evidence" value="ECO:0007669"/>
    <property type="project" value="InterPro"/>
</dbReference>
<evidence type="ECO:0000259" key="3">
    <source>
        <dbReference type="PROSITE" id="PS51186"/>
    </source>
</evidence>
<name>A0A6A7NC44_9BURK</name>
<dbReference type="InterPro" id="IPR050832">
    <property type="entry name" value="Bact_Acetyltransf"/>
</dbReference>
<dbReference type="Gene3D" id="3.40.630.30">
    <property type="match status" value="1"/>
</dbReference>
<reference evidence="4 5" key="1">
    <citation type="submission" date="2019-10" db="EMBL/GenBank/DDBJ databases">
        <title>Two novel species isolated from a subtropical stream in China.</title>
        <authorList>
            <person name="Lu H."/>
        </authorList>
    </citation>
    <scope>NUCLEOTIDE SEQUENCE [LARGE SCALE GENOMIC DNA]</scope>
    <source>
        <strain evidence="4 5">FT29W</strain>
    </source>
</reference>
<dbReference type="InterPro" id="IPR016181">
    <property type="entry name" value="Acyl_CoA_acyltransferase"/>
</dbReference>
<keyword evidence="1 4" id="KW-0808">Transferase</keyword>
<protein>
    <submittedName>
        <fullName evidence="4">GNAT family N-acetyltransferase</fullName>
    </submittedName>
</protein>
<organism evidence="4 5">
    <name type="scientific">Rugamonas aquatica</name>
    <dbReference type="NCBI Taxonomy" id="2743357"/>
    <lineage>
        <taxon>Bacteria</taxon>
        <taxon>Pseudomonadati</taxon>
        <taxon>Pseudomonadota</taxon>
        <taxon>Betaproteobacteria</taxon>
        <taxon>Burkholderiales</taxon>
        <taxon>Oxalobacteraceae</taxon>
        <taxon>Telluria group</taxon>
        <taxon>Rugamonas</taxon>
    </lineage>
</organism>
<evidence type="ECO:0000313" key="4">
    <source>
        <dbReference type="EMBL" id="MQA42759.1"/>
    </source>
</evidence>
<dbReference type="CDD" id="cd04301">
    <property type="entry name" value="NAT_SF"/>
    <property type="match status" value="1"/>
</dbReference>
<dbReference type="EMBL" id="WHUG01000027">
    <property type="protein sequence ID" value="MQA42759.1"/>
    <property type="molecule type" value="Genomic_DNA"/>
</dbReference>
<dbReference type="PANTHER" id="PTHR43877">
    <property type="entry name" value="AMINOALKYLPHOSPHONATE N-ACETYLTRANSFERASE-RELATED-RELATED"/>
    <property type="match status" value="1"/>
</dbReference>
<evidence type="ECO:0000313" key="5">
    <source>
        <dbReference type="Proteomes" id="UP000440498"/>
    </source>
</evidence>
<proteinExistence type="predicted"/>
<evidence type="ECO:0000256" key="2">
    <source>
        <dbReference type="ARBA" id="ARBA00023315"/>
    </source>
</evidence>
<dbReference type="PROSITE" id="PS51186">
    <property type="entry name" value="GNAT"/>
    <property type="match status" value="1"/>
</dbReference>